<reference evidence="1 2" key="1">
    <citation type="submission" date="2016-04" db="EMBL/GenBank/DDBJ databases">
        <title>A degradative enzymes factory behind the ericoid mycorrhizal symbiosis.</title>
        <authorList>
            <consortium name="DOE Joint Genome Institute"/>
            <person name="Martino E."/>
            <person name="Morin E."/>
            <person name="Grelet G."/>
            <person name="Kuo A."/>
            <person name="Kohler A."/>
            <person name="Daghino S."/>
            <person name="Barry K."/>
            <person name="Choi C."/>
            <person name="Cichocki N."/>
            <person name="Clum A."/>
            <person name="Copeland A."/>
            <person name="Hainaut M."/>
            <person name="Haridas S."/>
            <person name="Labutti K."/>
            <person name="Lindquist E."/>
            <person name="Lipzen A."/>
            <person name="Khouja H.-R."/>
            <person name="Murat C."/>
            <person name="Ohm R."/>
            <person name="Olson A."/>
            <person name="Spatafora J."/>
            <person name="Veneault-Fourrey C."/>
            <person name="Henrissat B."/>
            <person name="Grigoriev I."/>
            <person name="Martin F."/>
            <person name="Perotto S."/>
        </authorList>
    </citation>
    <scope>NUCLEOTIDE SEQUENCE [LARGE SCALE GENOMIC DNA]</scope>
    <source>
        <strain evidence="1 2">F</strain>
    </source>
</reference>
<evidence type="ECO:0008006" key="3">
    <source>
        <dbReference type="Google" id="ProtNLM"/>
    </source>
</evidence>
<dbReference type="EMBL" id="KZ613941">
    <property type="protein sequence ID" value="PMD43855.1"/>
    <property type="molecule type" value="Genomic_DNA"/>
</dbReference>
<dbReference type="STRING" id="1149755.A0A2J6RZD0"/>
<name>A0A2J6RZD0_HYAVF</name>
<organism evidence="1 2">
    <name type="scientific">Hyaloscypha variabilis (strain UAMH 11265 / GT02V1 / F)</name>
    <name type="common">Meliniomyces variabilis</name>
    <dbReference type="NCBI Taxonomy" id="1149755"/>
    <lineage>
        <taxon>Eukaryota</taxon>
        <taxon>Fungi</taxon>
        <taxon>Dikarya</taxon>
        <taxon>Ascomycota</taxon>
        <taxon>Pezizomycotina</taxon>
        <taxon>Leotiomycetes</taxon>
        <taxon>Helotiales</taxon>
        <taxon>Hyaloscyphaceae</taxon>
        <taxon>Hyaloscypha</taxon>
        <taxon>Hyaloscypha variabilis</taxon>
    </lineage>
</organism>
<sequence length="632" mass="70957">MARTRSYFSTRARKNKTEHVPVRILAREPVPLDPGRPSLAQLADDVVLLVLSFVDNSDLRKVALLSSAFYEKARRVQHHTVHINLSQRSQALGRLDVLARNLLLPAVRVLEVDSSSSNVAQEREEGNEILTRLADMLPNMTGLRDLNWHVPPGSRDWRRDVPMLIPRAFLDHVPTRTRLHTRVAAIGTDESHGQARAFLAQLADNQNLVSLSVHVAFVGEHEYACRATMGVLKQVLLSCPRLTRIPLIYVGSPEGVWGVSRPGAPYCGLGLSGGERPPALEELGVTVYPWGFVPTTALLSMRGIYCAAYPAKVNEMQYWAETFDWSRLRRLNIIPSILGLDIVPKLIALKEVVFEHPLNQAWDKATFLEQVPTELELVSIPGWRFVSSKPGPITRHGAALRKLTIHCMEPWTASSLVTDADLVALCNGLPHLTELALDIARDKNENAWPYSSLEIIARFPCLRSVKLWFELGYGLPTPPVPHVTISAAHHLFTYLRERNRNIQRLELCSGAPSAPSLATRGPDSDWAMQNSARLLCEVSLRDSDAVNGFIRVTCPDFSEEMNAELSRRVKENREDRRGLAEDATRLLLEVALDGPLTLQEWRAWVELTRRYKAQRQQKSAFRRLLSCISKCI</sequence>
<keyword evidence="2" id="KW-1185">Reference proteome</keyword>
<protein>
    <recommendedName>
        <fullName evidence="3">F-box domain-containing protein</fullName>
    </recommendedName>
</protein>
<evidence type="ECO:0000313" key="2">
    <source>
        <dbReference type="Proteomes" id="UP000235786"/>
    </source>
</evidence>
<dbReference type="Proteomes" id="UP000235786">
    <property type="component" value="Unassembled WGS sequence"/>
</dbReference>
<dbReference type="OrthoDB" id="3945550at2759"/>
<gene>
    <name evidence="1" type="ORF">L207DRAFT_422060</name>
</gene>
<evidence type="ECO:0000313" key="1">
    <source>
        <dbReference type="EMBL" id="PMD43855.1"/>
    </source>
</evidence>
<dbReference type="AlphaFoldDB" id="A0A2J6RZD0"/>
<accession>A0A2J6RZD0</accession>
<proteinExistence type="predicted"/>